<dbReference type="EMBL" id="WNZW01000013">
    <property type="protein sequence ID" value="MUG47525.1"/>
    <property type="molecule type" value="Genomic_DNA"/>
</dbReference>
<accession>A0A7X2Z4U9</accession>
<protein>
    <recommendedName>
        <fullName evidence="4">Copper amine oxidase-like N-terminal domain-containing protein</fullName>
    </recommendedName>
</protein>
<dbReference type="AlphaFoldDB" id="A0A7X2Z4U9"/>
<proteinExistence type="predicted"/>
<reference evidence="2 3" key="1">
    <citation type="submission" date="2019-11" db="EMBL/GenBank/DDBJ databases">
        <title>Draft genome sequences of five Paenibacillus species of dairy origin.</title>
        <authorList>
            <person name="Olajide A.M."/>
            <person name="Chen S."/>
            <person name="Lapointe G."/>
        </authorList>
    </citation>
    <scope>NUCLEOTIDE SEQUENCE [LARGE SCALE GENOMIC DNA]</scope>
    <source>
        <strain evidence="2 3">12CR55</strain>
    </source>
</reference>
<evidence type="ECO:0000313" key="2">
    <source>
        <dbReference type="EMBL" id="MUG47525.1"/>
    </source>
</evidence>
<feature type="chain" id="PRO_5031155215" description="Copper amine oxidase-like N-terminal domain-containing protein" evidence="1">
    <location>
        <begin position="29"/>
        <end position="279"/>
    </location>
</feature>
<comment type="caution">
    <text evidence="2">The sequence shown here is derived from an EMBL/GenBank/DDBJ whole genome shotgun (WGS) entry which is preliminary data.</text>
</comment>
<keyword evidence="1" id="KW-0732">Signal</keyword>
<evidence type="ECO:0000313" key="3">
    <source>
        <dbReference type="Proteomes" id="UP000447876"/>
    </source>
</evidence>
<dbReference type="RefSeq" id="WP_155612900.1">
    <property type="nucleotide sequence ID" value="NZ_WNZW01000013.1"/>
</dbReference>
<dbReference type="Proteomes" id="UP000447876">
    <property type="component" value="Unassembled WGS sequence"/>
</dbReference>
<evidence type="ECO:0008006" key="4">
    <source>
        <dbReference type="Google" id="ProtNLM"/>
    </source>
</evidence>
<dbReference type="OrthoDB" id="2476385at2"/>
<evidence type="ECO:0000256" key="1">
    <source>
        <dbReference type="SAM" id="SignalP"/>
    </source>
</evidence>
<organism evidence="2 3">
    <name type="scientific">Paenibacillus woosongensis</name>
    <dbReference type="NCBI Taxonomy" id="307580"/>
    <lineage>
        <taxon>Bacteria</taxon>
        <taxon>Bacillati</taxon>
        <taxon>Bacillota</taxon>
        <taxon>Bacilli</taxon>
        <taxon>Bacillales</taxon>
        <taxon>Paenibacillaceae</taxon>
        <taxon>Paenibacillus</taxon>
    </lineage>
</organism>
<gene>
    <name evidence="2" type="ORF">GNP95_21475</name>
</gene>
<name>A0A7X2Z4U9_9BACL</name>
<feature type="signal peptide" evidence="1">
    <location>
        <begin position="1"/>
        <end position="28"/>
    </location>
</feature>
<sequence length="279" mass="31079">MQYKDKARSLAVAALLVIGITVTPPVEADHPLIVTLDGQQLKSRFEVADGEVYAPLLSLAKELGYTVNWNKQSDRIDIVTDSERAGNGRGDDGITKQQVTDWIVEQGKEDNYYVEGLSYELIDLDGDGEAEVVAAIDGGVHLGHYFIFNRDAEENYRLIFESPWKVETLKPGSPVQVGDKLLYETVERTGGTGLDVEIAHLWYMEEGRVIEAWKGITMEMNAMIPDSYSLTVAGYHIQDDVLYFWRTLSLLEDDAETIQGAPATTMNTFVFDGVSFQAK</sequence>